<feature type="transmembrane region" description="Helical" evidence="2">
    <location>
        <begin position="88"/>
        <end position="109"/>
    </location>
</feature>
<feature type="region of interest" description="Disordered" evidence="1">
    <location>
        <begin position="161"/>
        <end position="181"/>
    </location>
</feature>
<evidence type="ECO:0000256" key="2">
    <source>
        <dbReference type="SAM" id="Phobius"/>
    </source>
</evidence>
<feature type="transmembrane region" description="Helical" evidence="2">
    <location>
        <begin position="46"/>
        <end position="68"/>
    </location>
</feature>
<keyword evidence="2" id="KW-0472">Membrane</keyword>
<keyword evidence="2" id="KW-0812">Transmembrane</keyword>
<dbReference type="OrthoDB" id="3000810at2759"/>
<name>A0A8H7CTA5_9AGAR</name>
<comment type="caution">
    <text evidence="3">The sequence shown here is derived from an EMBL/GenBank/DDBJ whole genome shotgun (WGS) entry which is preliminary data.</text>
</comment>
<keyword evidence="4" id="KW-1185">Reference proteome</keyword>
<evidence type="ECO:0000256" key="1">
    <source>
        <dbReference type="SAM" id="MobiDB-lite"/>
    </source>
</evidence>
<reference evidence="3" key="1">
    <citation type="submission" date="2020-05" db="EMBL/GenBank/DDBJ databases">
        <title>Mycena genomes resolve the evolution of fungal bioluminescence.</title>
        <authorList>
            <person name="Tsai I.J."/>
        </authorList>
    </citation>
    <scope>NUCLEOTIDE SEQUENCE</scope>
    <source>
        <strain evidence="3">160909Yilan</strain>
    </source>
</reference>
<feature type="compositionally biased region" description="Basic and acidic residues" evidence="1">
    <location>
        <begin position="166"/>
        <end position="181"/>
    </location>
</feature>
<sequence length="181" mass="19846">MSPRPHRFPDPEASQWLVVSKQDSILLLGLPGCHSDFSRHTSMHLAGAWGVLFVFDTLVFCLTVFHAYSTQSRFGPGAQINMPMYTLIIRDGAIYFGAIALANLANIVTFIVNGFWIPGTLTVFTTSISITMACRLILHLHEEALADVDATDFDLSGLKFEGTSARPEESSPDTERGLAQV</sequence>
<proteinExistence type="predicted"/>
<gene>
    <name evidence="3" type="ORF">MSAN_01735000</name>
</gene>
<accession>A0A8H7CTA5</accession>
<dbReference type="Proteomes" id="UP000623467">
    <property type="component" value="Unassembled WGS sequence"/>
</dbReference>
<evidence type="ECO:0000313" key="4">
    <source>
        <dbReference type="Proteomes" id="UP000623467"/>
    </source>
</evidence>
<organism evidence="3 4">
    <name type="scientific">Mycena sanguinolenta</name>
    <dbReference type="NCBI Taxonomy" id="230812"/>
    <lineage>
        <taxon>Eukaryota</taxon>
        <taxon>Fungi</taxon>
        <taxon>Dikarya</taxon>
        <taxon>Basidiomycota</taxon>
        <taxon>Agaricomycotina</taxon>
        <taxon>Agaricomycetes</taxon>
        <taxon>Agaricomycetidae</taxon>
        <taxon>Agaricales</taxon>
        <taxon>Marasmiineae</taxon>
        <taxon>Mycenaceae</taxon>
        <taxon>Mycena</taxon>
    </lineage>
</organism>
<dbReference type="AlphaFoldDB" id="A0A8H7CTA5"/>
<dbReference type="EMBL" id="JACAZH010000016">
    <property type="protein sequence ID" value="KAF7349450.1"/>
    <property type="molecule type" value="Genomic_DNA"/>
</dbReference>
<keyword evidence="2" id="KW-1133">Transmembrane helix</keyword>
<evidence type="ECO:0000313" key="3">
    <source>
        <dbReference type="EMBL" id="KAF7349450.1"/>
    </source>
</evidence>
<protein>
    <submittedName>
        <fullName evidence="3">Uncharacterized protein</fullName>
    </submittedName>
</protein>